<evidence type="ECO:0000313" key="6">
    <source>
        <dbReference type="Proteomes" id="UP000317257"/>
    </source>
</evidence>
<proteinExistence type="predicted"/>
<evidence type="ECO:0000256" key="3">
    <source>
        <dbReference type="ARBA" id="ARBA00023026"/>
    </source>
</evidence>
<name>A0A5C6GAI7_METRR</name>
<feature type="region of interest" description="Disordered" evidence="4">
    <location>
        <begin position="244"/>
        <end position="269"/>
    </location>
</feature>
<feature type="compositionally biased region" description="Polar residues" evidence="4">
    <location>
        <begin position="12"/>
        <end position="22"/>
    </location>
</feature>
<dbReference type="GO" id="GO:0005737">
    <property type="term" value="C:cytoplasm"/>
    <property type="evidence" value="ECO:0007669"/>
    <property type="project" value="InterPro"/>
</dbReference>
<evidence type="ECO:0000313" key="5">
    <source>
        <dbReference type="EMBL" id="TWU74925.1"/>
    </source>
</evidence>
<dbReference type="Gene3D" id="2.180.10.10">
    <property type="entry name" value="RHS repeat-associated core"/>
    <property type="match status" value="1"/>
</dbReference>
<keyword evidence="3" id="KW-0843">Virulence</keyword>
<dbReference type="Proteomes" id="UP000317257">
    <property type="component" value="Unassembled WGS sequence"/>
</dbReference>
<feature type="region of interest" description="Disordered" evidence="4">
    <location>
        <begin position="145"/>
        <end position="168"/>
    </location>
</feature>
<feature type="region of interest" description="Disordered" evidence="4">
    <location>
        <begin position="1"/>
        <end position="27"/>
    </location>
</feature>
<feature type="compositionally biased region" description="Basic and acidic residues" evidence="4">
    <location>
        <begin position="1"/>
        <end position="11"/>
    </location>
</feature>
<evidence type="ECO:0000256" key="1">
    <source>
        <dbReference type="ARBA" id="ARBA00004613"/>
    </source>
</evidence>
<dbReference type="AlphaFoldDB" id="A0A5C6GAI7"/>
<sequence>MAQFEVSERSSRVNSMTGTASTEVPIPMTASRGGFGPVLSISYDSGSKNEPFGFGWQLNAPSITWKTDKGLPQYLDKKKCDCFIIGGSEDLKPILSYDNDQSGSFVRIERWTQCNNLEVHWRIPTGNKTRQRNRDIQHLRRCQPPTQVHGHVKNVQTSPRKQSPERDRKCRRLQNLHYAYDAIGNVTHIHDGAQDTIYSRDKKVDRSSDYVYDATYRLIEATGKEGLGQVNPNTAAPAIRSQEPLSTDHVHDDGSMARTTQGTARGRKETAAKVGTGVVDTAIEFVPSAAASLARSGLKLLSKADGALEKTGPAPSEGGAALKRTARSRQPTS</sequence>
<feature type="region of interest" description="Disordered" evidence="4">
    <location>
        <begin position="306"/>
        <end position="333"/>
    </location>
</feature>
<gene>
    <name evidence="5" type="ORF">ED733_004758</name>
</gene>
<evidence type="ECO:0008006" key="7">
    <source>
        <dbReference type="Google" id="ProtNLM"/>
    </source>
</evidence>
<dbReference type="EMBL" id="SBHS01000009">
    <property type="protein sequence ID" value="TWU74925.1"/>
    <property type="molecule type" value="Genomic_DNA"/>
</dbReference>
<protein>
    <recommendedName>
        <fullName evidence="7">YD repeat-containing protein</fullName>
    </recommendedName>
</protein>
<comment type="caution">
    <text evidence="5">The sequence shown here is derived from an EMBL/GenBank/DDBJ whole genome shotgun (WGS) entry which is preliminary data.</text>
</comment>
<dbReference type="GO" id="GO:0005576">
    <property type="term" value="C:extracellular region"/>
    <property type="evidence" value="ECO:0007669"/>
    <property type="project" value="UniProtKB-SubCell"/>
</dbReference>
<keyword evidence="2" id="KW-0964">Secreted</keyword>
<reference evidence="6" key="1">
    <citation type="submission" date="2018-12" db="EMBL/GenBank/DDBJ databases">
        <title>The complete genome of Metarhizium rileyi, a key fungal pathogen of Lepidoptera.</title>
        <authorList>
            <person name="Binneck E."/>
            <person name="Lastra C.C.L."/>
            <person name="Sosa-Gomez D.R."/>
        </authorList>
    </citation>
    <scope>NUCLEOTIDE SEQUENCE [LARGE SCALE GENOMIC DNA]</scope>
    <source>
        <strain evidence="6">Cep018-CH2</strain>
    </source>
</reference>
<evidence type="ECO:0000256" key="4">
    <source>
        <dbReference type="SAM" id="MobiDB-lite"/>
    </source>
</evidence>
<dbReference type="InterPro" id="IPR003284">
    <property type="entry name" value="Sal_SpvB"/>
</dbReference>
<comment type="subcellular location">
    <subcellularLocation>
        <location evidence="1">Secreted</location>
    </subcellularLocation>
</comment>
<dbReference type="Pfam" id="PF03534">
    <property type="entry name" value="SpvB"/>
    <property type="match status" value="1"/>
</dbReference>
<feature type="compositionally biased region" description="Basic and acidic residues" evidence="4">
    <location>
        <begin position="246"/>
        <end position="255"/>
    </location>
</feature>
<evidence type="ECO:0000256" key="2">
    <source>
        <dbReference type="ARBA" id="ARBA00022525"/>
    </source>
</evidence>
<organism evidence="5 6">
    <name type="scientific">Metarhizium rileyi (strain RCEF 4871)</name>
    <name type="common">Nomuraea rileyi</name>
    <dbReference type="NCBI Taxonomy" id="1649241"/>
    <lineage>
        <taxon>Eukaryota</taxon>
        <taxon>Fungi</taxon>
        <taxon>Dikarya</taxon>
        <taxon>Ascomycota</taxon>
        <taxon>Pezizomycotina</taxon>
        <taxon>Sordariomycetes</taxon>
        <taxon>Hypocreomycetidae</taxon>
        <taxon>Hypocreales</taxon>
        <taxon>Clavicipitaceae</taxon>
        <taxon>Metarhizium</taxon>
    </lineage>
</organism>
<accession>A0A5C6GAI7</accession>